<dbReference type="Proteomes" id="UP000758155">
    <property type="component" value="Unassembled WGS sequence"/>
</dbReference>
<dbReference type="OrthoDB" id="414698at2759"/>
<proteinExistence type="inferred from homology"/>
<protein>
    <recommendedName>
        <fullName evidence="3">Serine hydrolase domain-containing protein</fullName>
    </recommendedName>
</protein>
<dbReference type="Gene3D" id="3.40.50.1820">
    <property type="entry name" value="alpha/beta hydrolase"/>
    <property type="match status" value="1"/>
</dbReference>
<dbReference type="SUPFAM" id="SSF53474">
    <property type="entry name" value="alpha/beta-Hydrolases"/>
    <property type="match status" value="1"/>
</dbReference>
<dbReference type="InterPro" id="IPR029058">
    <property type="entry name" value="AB_hydrolase_fold"/>
</dbReference>
<dbReference type="GO" id="GO:0044550">
    <property type="term" value="P:secondary metabolite biosynthetic process"/>
    <property type="evidence" value="ECO:0007669"/>
    <property type="project" value="TreeGrafter"/>
</dbReference>
<keyword evidence="5" id="KW-1185">Reference proteome</keyword>
<feature type="domain" description="Serine hydrolase" evidence="3">
    <location>
        <begin position="7"/>
        <end position="242"/>
    </location>
</feature>
<evidence type="ECO:0000259" key="3">
    <source>
        <dbReference type="Pfam" id="PF03959"/>
    </source>
</evidence>
<gene>
    <name evidence="4" type="ORF">E8E12_006576</name>
</gene>
<organism evidence="4 5">
    <name type="scientific">Didymella heteroderae</name>
    <dbReference type="NCBI Taxonomy" id="1769908"/>
    <lineage>
        <taxon>Eukaryota</taxon>
        <taxon>Fungi</taxon>
        <taxon>Dikarya</taxon>
        <taxon>Ascomycota</taxon>
        <taxon>Pezizomycotina</taxon>
        <taxon>Dothideomycetes</taxon>
        <taxon>Pleosporomycetidae</taxon>
        <taxon>Pleosporales</taxon>
        <taxon>Pleosporineae</taxon>
        <taxon>Didymellaceae</taxon>
        <taxon>Didymella</taxon>
    </lineage>
</organism>
<evidence type="ECO:0000256" key="1">
    <source>
        <dbReference type="ARBA" id="ARBA00005863"/>
    </source>
</evidence>
<dbReference type="GO" id="GO:0005634">
    <property type="term" value="C:nucleus"/>
    <property type="evidence" value="ECO:0007669"/>
    <property type="project" value="TreeGrafter"/>
</dbReference>
<evidence type="ECO:0000256" key="2">
    <source>
        <dbReference type="ARBA" id="ARBA00022801"/>
    </source>
</evidence>
<dbReference type="EMBL" id="SWKV01000051">
    <property type="protein sequence ID" value="KAF3036332.1"/>
    <property type="molecule type" value="Genomic_DNA"/>
</dbReference>
<evidence type="ECO:0000313" key="5">
    <source>
        <dbReference type="Proteomes" id="UP000758155"/>
    </source>
</evidence>
<name>A0A9P5BYN5_9PLEO</name>
<comment type="similarity">
    <text evidence="1">Belongs to the LovG family.</text>
</comment>
<dbReference type="InterPro" id="IPR005645">
    <property type="entry name" value="FSH-like_dom"/>
</dbReference>
<sequence>MSGSGDTKPTLIAFHGSGSNATIHTVQLARLNRVLKDHFTIEALEAPFPSPAGPGILPFFDGCGPFARWLPPSEKVTIDIMKAGTSTGELSKEVERVVRDAVQRVNTSGGRVVGLVGFSQGAKVVAGLLRGAQIRRQLGARGEDWLGSFHFALSVCGSYPPPLLPPSVLKVPELAGKSDEEKERLLSDKIAAPVLHVQGLQDEWKWASDGLISGHFEVGEGKSVVEQWDMGHHYPQKPEESERMKDWLVEQLRILDEGKTAVP</sequence>
<evidence type="ECO:0000313" key="4">
    <source>
        <dbReference type="EMBL" id="KAF3036332.1"/>
    </source>
</evidence>
<dbReference type="Pfam" id="PF03959">
    <property type="entry name" value="FSH1"/>
    <property type="match status" value="1"/>
</dbReference>
<dbReference type="GO" id="GO:0016787">
    <property type="term" value="F:hydrolase activity"/>
    <property type="evidence" value="ECO:0007669"/>
    <property type="project" value="UniProtKB-KW"/>
</dbReference>
<comment type="caution">
    <text evidence="4">The sequence shown here is derived from an EMBL/GenBank/DDBJ whole genome shotgun (WGS) entry which is preliminary data.</text>
</comment>
<dbReference type="PANTHER" id="PTHR48070:SF3">
    <property type="entry name" value="ESTERASE DBAE-RELATED"/>
    <property type="match status" value="1"/>
</dbReference>
<dbReference type="AlphaFoldDB" id="A0A9P5BYN5"/>
<dbReference type="InterPro" id="IPR050593">
    <property type="entry name" value="LovG"/>
</dbReference>
<dbReference type="GO" id="GO:0005737">
    <property type="term" value="C:cytoplasm"/>
    <property type="evidence" value="ECO:0007669"/>
    <property type="project" value="TreeGrafter"/>
</dbReference>
<reference evidence="4" key="1">
    <citation type="submission" date="2019-04" db="EMBL/GenBank/DDBJ databases">
        <title>Sequencing of skin fungus with MAO and IRED activity.</title>
        <authorList>
            <person name="Marsaioli A.J."/>
            <person name="Bonatto J.M.C."/>
            <person name="Reis Junior O."/>
        </authorList>
    </citation>
    <scope>NUCLEOTIDE SEQUENCE</scope>
    <source>
        <strain evidence="4">28M1</strain>
    </source>
</reference>
<accession>A0A9P5BYN5</accession>
<dbReference type="PANTHER" id="PTHR48070">
    <property type="entry name" value="ESTERASE OVCA2"/>
    <property type="match status" value="1"/>
</dbReference>
<keyword evidence="2" id="KW-0378">Hydrolase</keyword>